<dbReference type="CDD" id="cd16833">
    <property type="entry name" value="YfiH"/>
    <property type="match status" value="1"/>
</dbReference>
<dbReference type="SUPFAM" id="SSF64438">
    <property type="entry name" value="CNF1/YfiH-like putative cysteine hydrolases"/>
    <property type="match status" value="1"/>
</dbReference>
<evidence type="ECO:0000256" key="7">
    <source>
        <dbReference type="ARBA" id="ARBA00022833"/>
    </source>
</evidence>
<dbReference type="GO" id="GO:0005507">
    <property type="term" value="F:copper ion binding"/>
    <property type="evidence" value="ECO:0007669"/>
    <property type="project" value="TreeGrafter"/>
</dbReference>
<dbReference type="GO" id="GO:0017061">
    <property type="term" value="F:S-methyl-5-thioadenosine phosphorylase activity"/>
    <property type="evidence" value="ECO:0007669"/>
    <property type="project" value="UniProtKB-EC"/>
</dbReference>
<comment type="catalytic activity">
    <reaction evidence="8">
        <text>adenosine + H2O + H(+) = inosine + NH4(+)</text>
        <dbReference type="Rhea" id="RHEA:24408"/>
        <dbReference type="ChEBI" id="CHEBI:15377"/>
        <dbReference type="ChEBI" id="CHEBI:15378"/>
        <dbReference type="ChEBI" id="CHEBI:16335"/>
        <dbReference type="ChEBI" id="CHEBI:17596"/>
        <dbReference type="ChEBI" id="CHEBI:28938"/>
        <dbReference type="EC" id="3.5.4.4"/>
    </reaction>
    <physiologicalReaction direction="left-to-right" evidence="8">
        <dbReference type="Rhea" id="RHEA:24409"/>
    </physiologicalReaction>
</comment>
<organism evidence="12 13">
    <name type="scientific">Candidatus Acetatifactor stercoripullorum</name>
    <dbReference type="NCBI Taxonomy" id="2838414"/>
    <lineage>
        <taxon>Bacteria</taxon>
        <taxon>Bacillati</taxon>
        <taxon>Bacillota</taxon>
        <taxon>Clostridia</taxon>
        <taxon>Lachnospirales</taxon>
        <taxon>Lachnospiraceae</taxon>
        <taxon>Acetatifactor</taxon>
    </lineage>
</organism>
<comment type="catalytic activity">
    <reaction evidence="10">
        <text>S-methyl-5'-thioadenosine + phosphate = 5-(methylsulfanyl)-alpha-D-ribose 1-phosphate + adenine</text>
        <dbReference type="Rhea" id="RHEA:11852"/>
        <dbReference type="ChEBI" id="CHEBI:16708"/>
        <dbReference type="ChEBI" id="CHEBI:17509"/>
        <dbReference type="ChEBI" id="CHEBI:43474"/>
        <dbReference type="ChEBI" id="CHEBI:58533"/>
        <dbReference type="EC" id="2.4.2.28"/>
    </reaction>
    <physiologicalReaction direction="left-to-right" evidence="10">
        <dbReference type="Rhea" id="RHEA:11853"/>
    </physiologicalReaction>
</comment>
<keyword evidence="6" id="KW-0378">Hydrolase</keyword>
<dbReference type="Gene3D" id="3.60.140.10">
    <property type="entry name" value="CNF1/YfiH-like putative cysteine hydrolases"/>
    <property type="match status" value="1"/>
</dbReference>
<comment type="similarity">
    <text evidence="3 11">Belongs to the purine nucleoside phosphorylase YfiH/LACC1 family.</text>
</comment>
<dbReference type="InterPro" id="IPR011324">
    <property type="entry name" value="Cytotoxic_necrot_fac-like_cat"/>
</dbReference>
<evidence type="ECO:0000256" key="5">
    <source>
        <dbReference type="ARBA" id="ARBA00022723"/>
    </source>
</evidence>
<evidence type="ECO:0000256" key="8">
    <source>
        <dbReference type="ARBA" id="ARBA00047989"/>
    </source>
</evidence>
<dbReference type="NCBIfam" id="TIGR00726">
    <property type="entry name" value="peptidoglycan editing factor PgeF"/>
    <property type="match status" value="1"/>
</dbReference>
<keyword evidence="5" id="KW-0479">Metal-binding</keyword>
<dbReference type="EMBL" id="DXGH01000004">
    <property type="protein sequence ID" value="HIW80098.1"/>
    <property type="molecule type" value="Genomic_DNA"/>
</dbReference>
<evidence type="ECO:0000313" key="13">
    <source>
        <dbReference type="Proteomes" id="UP000824265"/>
    </source>
</evidence>
<dbReference type="AlphaFoldDB" id="A0A9D1UAH7"/>
<keyword evidence="7" id="KW-0862">Zinc</keyword>
<dbReference type="InterPro" id="IPR038371">
    <property type="entry name" value="Cu_polyphenol_OxRdtase_sf"/>
</dbReference>
<evidence type="ECO:0000313" key="12">
    <source>
        <dbReference type="EMBL" id="HIW80098.1"/>
    </source>
</evidence>
<dbReference type="Pfam" id="PF02578">
    <property type="entry name" value="Cu-oxidase_4"/>
    <property type="match status" value="1"/>
</dbReference>
<comment type="catalytic activity">
    <reaction evidence="1">
        <text>inosine + phosphate = alpha-D-ribose 1-phosphate + hypoxanthine</text>
        <dbReference type="Rhea" id="RHEA:27646"/>
        <dbReference type="ChEBI" id="CHEBI:17368"/>
        <dbReference type="ChEBI" id="CHEBI:17596"/>
        <dbReference type="ChEBI" id="CHEBI:43474"/>
        <dbReference type="ChEBI" id="CHEBI:57720"/>
        <dbReference type="EC" id="2.4.2.1"/>
    </reaction>
    <physiologicalReaction direction="left-to-right" evidence="1">
        <dbReference type="Rhea" id="RHEA:27647"/>
    </physiologicalReaction>
</comment>
<evidence type="ECO:0000256" key="1">
    <source>
        <dbReference type="ARBA" id="ARBA00000553"/>
    </source>
</evidence>
<evidence type="ECO:0000256" key="2">
    <source>
        <dbReference type="ARBA" id="ARBA00003215"/>
    </source>
</evidence>
<dbReference type="Proteomes" id="UP000824265">
    <property type="component" value="Unassembled WGS sequence"/>
</dbReference>
<proteinExistence type="inferred from homology"/>
<comment type="function">
    <text evidence="2">Purine nucleoside enzyme that catalyzes the phosphorolysis of adenosine and inosine nucleosides, yielding D-ribose 1-phosphate and the respective free bases, adenine and hypoxanthine. Also catalyzes the phosphorolysis of S-methyl-5'-thioadenosine into adenine and S-methyl-5-thio-alpha-D-ribose 1-phosphate. Also has adenosine deaminase activity.</text>
</comment>
<evidence type="ECO:0000256" key="6">
    <source>
        <dbReference type="ARBA" id="ARBA00022801"/>
    </source>
</evidence>
<sequence length="289" mass="31661">MGGVEYLTFPALEASGLVEHLFSTRLGGCSKGIFSSMNLSFERGDDQGDVLSNYERIAKILHCSAEDMVSSKQTHTVNIRLVTQADRGKGIVRPLDYTDVDGLITKERGIALVTTYADCVPLYFLDPVHEVIGLAHSGWRGTVMEMGRHMAEAMSENFNTRPEELIAAIGPAICSDCYQVGDDVAGQFKEMEAGFSDFLEEIWEKGTLTGRGGSLPRVLRPGGVCGKYQLNLWLANLLILRKAGIPLERISVADVCTCHNPSYLFSHRASGGRRGNLGAFLMLKKKPEE</sequence>
<gene>
    <name evidence="12" type="primary">pgeF</name>
    <name evidence="12" type="ORF">H9742_00990</name>
</gene>
<evidence type="ECO:0000256" key="11">
    <source>
        <dbReference type="RuleBase" id="RU361274"/>
    </source>
</evidence>
<evidence type="ECO:0000256" key="9">
    <source>
        <dbReference type="ARBA" id="ARBA00048968"/>
    </source>
</evidence>
<reference evidence="12" key="1">
    <citation type="journal article" date="2021" name="PeerJ">
        <title>Extensive microbial diversity within the chicken gut microbiome revealed by metagenomics and culture.</title>
        <authorList>
            <person name="Gilroy R."/>
            <person name="Ravi A."/>
            <person name="Getino M."/>
            <person name="Pursley I."/>
            <person name="Horton D.L."/>
            <person name="Alikhan N.F."/>
            <person name="Baker D."/>
            <person name="Gharbi K."/>
            <person name="Hall N."/>
            <person name="Watson M."/>
            <person name="Adriaenssens E.M."/>
            <person name="Foster-Nyarko E."/>
            <person name="Jarju S."/>
            <person name="Secka A."/>
            <person name="Antonio M."/>
            <person name="Oren A."/>
            <person name="Chaudhuri R.R."/>
            <person name="La Ragione R."/>
            <person name="Hildebrand F."/>
            <person name="Pallen M.J."/>
        </authorList>
    </citation>
    <scope>NUCLEOTIDE SEQUENCE</scope>
    <source>
        <strain evidence="12">CHK195-6426</strain>
    </source>
</reference>
<evidence type="ECO:0000256" key="4">
    <source>
        <dbReference type="ARBA" id="ARBA00022679"/>
    </source>
</evidence>
<accession>A0A9D1UAH7</accession>
<keyword evidence="4" id="KW-0808">Transferase</keyword>
<evidence type="ECO:0000256" key="3">
    <source>
        <dbReference type="ARBA" id="ARBA00007353"/>
    </source>
</evidence>
<reference evidence="12" key="2">
    <citation type="submission" date="2021-04" db="EMBL/GenBank/DDBJ databases">
        <authorList>
            <person name="Gilroy R."/>
        </authorList>
    </citation>
    <scope>NUCLEOTIDE SEQUENCE</scope>
    <source>
        <strain evidence="12">CHK195-6426</strain>
    </source>
</reference>
<dbReference type="PANTHER" id="PTHR30616">
    <property type="entry name" value="UNCHARACTERIZED PROTEIN YFIH"/>
    <property type="match status" value="1"/>
</dbReference>
<comment type="catalytic activity">
    <reaction evidence="9">
        <text>adenosine + phosphate = alpha-D-ribose 1-phosphate + adenine</text>
        <dbReference type="Rhea" id="RHEA:27642"/>
        <dbReference type="ChEBI" id="CHEBI:16335"/>
        <dbReference type="ChEBI" id="CHEBI:16708"/>
        <dbReference type="ChEBI" id="CHEBI:43474"/>
        <dbReference type="ChEBI" id="CHEBI:57720"/>
        <dbReference type="EC" id="2.4.2.1"/>
    </reaction>
    <physiologicalReaction direction="left-to-right" evidence="9">
        <dbReference type="Rhea" id="RHEA:27643"/>
    </physiologicalReaction>
</comment>
<name>A0A9D1UAH7_9FIRM</name>
<comment type="caution">
    <text evidence="12">The sequence shown here is derived from an EMBL/GenBank/DDBJ whole genome shotgun (WGS) entry which is preliminary data.</text>
</comment>
<evidence type="ECO:0000256" key="10">
    <source>
        <dbReference type="ARBA" id="ARBA00049893"/>
    </source>
</evidence>
<dbReference type="GO" id="GO:0016787">
    <property type="term" value="F:hydrolase activity"/>
    <property type="evidence" value="ECO:0007669"/>
    <property type="project" value="UniProtKB-KW"/>
</dbReference>
<dbReference type="InterPro" id="IPR003730">
    <property type="entry name" value="Cu_polyphenol_OxRdtase"/>
</dbReference>
<protein>
    <recommendedName>
        <fullName evidence="11">Purine nucleoside phosphorylase</fullName>
    </recommendedName>
</protein>
<dbReference type="PANTHER" id="PTHR30616:SF2">
    <property type="entry name" value="PURINE NUCLEOSIDE PHOSPHORYLASE LACC1"/>
    <property type="match status" value="1"/>
</dbReference>